<organism evidence="3 4">
    <name type="scientific">Limosilactobacillus frumenti DSM 13145</name>
    <dbReference type="NCBI Taxonomy" id="1423746"/>
    <lineage>
        <taxon>Bacteria</taxon>
        <taxon>Bacillati</taxon>
        <taxon>Bacillota</taxon>
        <taxon>Bacilli</taxon>
        <taxon>Lactobacillales</taxon>
        <taxon>Lactobacillaceae</taxon>
        <taxon>Limosilactobacillus</taxon>
    </lineage>
</organism>
<dbReference type="Gene3D" id="3.40.50.150">
    <property type="entry name" value="Vaccinia Virus protein VP39"/>
    <property type="match status" value="1"/>
</dbReference>
<dbReference type="PANTHER" id="PTHR43861">
    <property type="entry name" value="TRANS-ACONITATE 2-METHYLTRANSFERASE-RELATED"/>
    <property type="match status" value="1"/>
</dbReference>
<evidence type="ECO:0000256" key="1">
    <source>
        <dbReference type="ARBA" id="ARBA00022679"/>
    </source>
</evidence>
<keyword evidence="4" id="KW-1185">Reference proteome</keyword>
<reference evidence="3 4" key="1">
    <citation type="journal article" date="2015" name="Genome Announc.">
        <title>Expanding the biotechnology potential of lactobacilli through comparative genomics of 213 strains and associated genera.</title>
        <authorList>
            <person name="Sun Z."/>
            <person name="Harris H.M."/>
            <person name="McCann A."/>
            <person name="Guo C."/>
            <person name="Argimon S."/>
            <person name="Zhang W."/>
            <person name="Yang X."/>
            <person name="Jeffery I.B."/>
            <person name="Cooney J.C."/>
            <person name="Kagawa T.F."/>
            <person name="Liu W."/>
            <person name="Song Y."/>
            <person name="Salvetti E."/>
            <person name="Wrobel A."/>
            <person name="Rasinkangas P."/>
            <person name="Parkhill J."/>
            <person name="Rea M.C."/>
            <person name="O'Sullivan O."/>
            <person name="Ritari J."/>
            <person name="Douillard F.P."/>
            <person name="Paul Ross R."/>
            <person name="Yang R."/>
            <person name="Briner A.E."/>
            <person name="Felis G.E."/>
            <person name="de Vos W.M."/>
            <person name="Barrangou R."/>
            <person name="Klaenhammer T.R."/>
            <person name="Caufield P.W."/>
            <person name="Cui Y."/>
            <person name="Zhang H."/>
            <person name="O'Toole P.W."/>
        </authorList>
    </citation>
    <scope>NUCLEOTIDE SEQUENCE [LARGE SCALE GENOMIC DNA]</scope>
    <source>
        <strain evidence="3 4">DSM 13145</strain>
    </source>
</reference>
<protein>
    <submittedName>
        <fullName evidence="3">Methyltransferase domain protein</fullName>
    </submittedName>
</protein>
<dbReference type="GO" id="GO:0032259">
    <property type="term" value="P:methylation"/>
    <property type="evidence" value="ECO:0007669"/>
    <property type="project" value="UniProtKB-KW"/>
</dbReference>
<feature type="domain" description="Methyltransferase" evidence="2">
    <location>
        <begin position="39"/>
        <end position="133"/>
    </location>
</feature>
<accession>A0A0R1PBS9</accession>
<dbReference type="Proteomes" id="UP000051445">
    <property type="component" value="Unassembled WGS sequence"/>
</dbReference>
<keyword evidence="3" id="KW-0489">Methyltransferase</keyword>
<sequence>MIYQTFAQLYDQLFDSSMYQQWARYTMDRLPHLTALRCLDLAGGAGRLAVLLAKRGLAVTVADLSADMLALASQHASAEQVDIHLVQADMRDLSALPTYELVTCYADSFNYLTSFEDLQTAFNQVAAHLTPDGKFLFDMISLYQTDTVYPGYMYNYAQPDGKEYFMWSSYQNDDVDHGVIHELTFFHQQADQTYHRIEETHFEQGYSLNQIRQALVKAGFSQIVVSANFGQRAVQEDSRRWFFECSK</sequence>
<proteinExistence type="predicted"/>
<evidence type="ECO:0000313" key="3">
    <source>
        <dbReference type="EMBL" id="KRL27397.1"/>
    </source>
</evidence>
<dbReference type="PATRIC" id="fig|1423746.3.peg.1178"/>
<dbReference type="Pfam" id="PF13649">
    <property type="entry name" value="Methyltransf_25"/>
    <property type="match status" value="1"/>
</dbReference>
<dbReference type="InterPro" id="IPR029063">
    <property type="entry name" value="SAM-dependent_MTases_sf"/>
</dbReference>
<dbReference type="STRING" id="1423746.FD27_GL001157"/>
<comment type="caution">
    <text evidence="3">The sequence shown here is derived from an EMBL/GenBank/DDBJ whole genome shotgun (WGS) entry which is preliminary data.</text>
</comment>
<dbReference type="GO" id="GO:0008168">
    <property type="term" value="F:methyltransferase activity"/>
    <property type="evidence" value="ECO:0007669"/>
    <property type="project" value="UniProtKB-KW"/>
</dbReference>
<dbReference type="AlphaFoldDB" id="A0A0R1PBS9"/>
<dbReference type="CDD" id="cd02440">
    <property type="entry name" value="AdoMet_MTases"/>
    <property type="match status" value="1"/>
</dbReference>
<name>A0A0R1PBS9_9LACO</name>
<dbReference type="RefSeq" id="WP_057751726.1">
    <property type="nucleotide sequence ID" value="NZ_AZER01000016.1"/>
</dbReference>
<keyword evidence="1 3" id="KW-0808">Transferase</keyword>
<dbReference type="Gene3D" id="2.20.25.110">
    <property type="entry name" value="S-adenosyl-L-methionine-dependent methyltransferases"/>
    <property type="match status" value="1"/>
</dbReference>
<dbReference type="InterPro" id="IPR041698">
    <property type="entry name" value="Methyltransf_25"/>
</dbReference>
<dbReference type="EMBL" id="AZER01000016">
    <property type="protein sequence ID" value="KRL27397.1"/>
    <property type="molecule type" value="Genomic_DNA"/>
</dbReference>
<evidence type="ECO:0000259" key="2">
    <source>
        <dbReference type="Pfam" id="PF13649"/>
    </source>
</evidence>
<gene>
    <name evidence="3" type="ORF">FD27_GL001157</name>
</gene>
<evidence type="ECO:0000313" key="4">
    <source>
        <dbReference type="Proteomes" id="UP000051445"/>
    </source>
</evidence>
<dbReference type="SUPFAM" id="SSF53335">
    <property type="entry name" value="S-adenosyl-L-methionine-dependent methyltransferases"/>
    <property type="match status" value="1"/>
</dbReference>